<evidence type="ECO:0000313" key="2">
    <source>
        <dbReference type="EMBL" id="GJN05298.1"/>
    </source>
</evidence>
<sequence length="217" mass="24118">MWLQGSLLYNEYIVYNVDQIKMRYALHVSFKPKRRFGDQQKTGLMSSCYVSSDKQKYVFYDTQGAKTCPPVTCPLVHVTTPCAAITELRARARPVATFVKPIRRISTFPAAIAGDQNKLMVCCCLATSPAKRCHGSVRRLIAQLLVPLFSPVPQQACRSTAFFPNSTSHTAGTTPANLFSDFQLSHRPLYELNGSFILTIGELCFDEFLAILGIGLV</sequence>
<evidence type="ECO:0000313" key="3">
    <source>
        <dbReference type="Proteomes" id="UP001054889"/>
    </source>
</evidence>
<protein>
    <recommendedName>
        <fullName evidence="1">PARP catalytic domain-containing protein</fullName>
    </recommendedName>
</protein>
<reference evidence="2" key="2">
    <citation type="submission" date="2021-12" db="EMBL/GenBank/DDBJ databases">
        <title>Resequencing data analysis of finger millet.</title>
        <authorList>
            <person name="Hatakeyama M."/>
            <person name="Aluri S."/>
            <person name="Balachadran M.T."/>
            <person name="Sivarajan S.R."/>
            <person name="Poveda L."/>
            <person name="Shimizu-Inatsugi R."/>
            <person name="Schlapbach R."/>
            <person name="Sreeman S.M."/>
            <person name="Shimizu K.K."/>
        </authorList>
    </citation>
    <scope>NUCLEOTIDE SEQUENCE</scope>
</reference>
<feature type="domain" description="PARP catalytic" evidence="1">
    <location>
        <begin position="1"/>
        <end position="37"/>
    </location>
</feature>
<dbReference type="GO" id="GO:0003950">
    <property type="term" value="F:NAD+ poly-ADP-ribosyltransferase activity"/>
    <property type="evidence" value="ECO:0007669"/>
    <property type="project" value="InterPro"/>
</dbReference>
<evidence type="ECO:0000259" key="1">
    <source>
        <dbReference type="PROSITE" id="PS51059"/>
    </source>
</evidence>
<dbReference type="InterPro" id="IPR012317">
    <property type="entry name" value="Poly(ADP-ribose)pol_cat_dom"/>
</dbReference>
<proteinExistence type="predicted"/>
<comment type="caution">
    <text evidence="2">The sequence shown here is derived from an EMBL/GenBank/DDBJ whole genome shotgun (WGS) entry which is preliminary data.</text>
</comment>
<dbReference type="SUPFAM" id="SSF56399">
    <property type="entry name" value="ADP-ribosylation"/>
    <property type="match status" value="1"/>
</dbReference>
<dbReference type="AlphaFoldDB" id="A0AAV5D4H2"/>
<reference evidence="2" key="1">
    <citation type="journal article" date="2018" name="DNA Res.">
        <title>Multiple hybrid de novo genome assembly of finger millet, an orphan allotetraploid crop.</title>
        <authorList>
            <person name="Hatakeyama M."/>
            <person name="Aluri S."/>
            <person name="Balachadran M.T."/>
            <person name="Sivarajan S.R."/>
            <person name="Patrignani A."/>
            <person name="Gruter S."/>
            <person name="Poveda L."/>
            <person name="Shimizu-Inatsugi R."/>
            <person name="Baeten J."/>
            <person name="Francoijs K.J."/>
            <person name="Nataraja K.N."/>
            <person name="Reddy Y.A.N."/>
            <person name="Phadnis S."/>
            <person name="Ravikumar R.L."/>
            <person name="Schlapbach R."/>
            <person name="Sreeman S.M."/>
            <person name="Shimizu K.K."/>
        </authorList>
    </citation>
    <scope>NUCLEOTIDE SEQUENCE</scope>
</reference>
<organism evidence="2 3">
    <name type="scientific">Eleusine coracana subsp. coracana</name>
    <dbReference type="NCBI Taxonomy" id="191504"/>
    <lineage>
        <taxon>Eukaryota</taxon>
        <taxon>Viridiplantae</taxon>
        <taxon>Streptophyta</taxon>
        <taxon>Embryophyta</taxon>
        <taxon>Tracheophyta</taxon>
        <taxon>Spermatophyta</taxon>
        <taxon>Magnoliopsida</taxon>
        <taxon>Liliopsida</taxon>
        <taxon>Poales</taxon>
        <taxon>Poaceae</taxon>
        <taxon>PACMAD clade</taxon>
        <taxon>Chloridoideae</taxon>
        <taxon>Cynodonteae</taxon>
        <taxon>Eleusininae</taxon>
        <taxon>Eleusine</taxon>
    </lineage>
</organism>
<gene>
    <name evidence="2" type="primary">ga22916</name>
    <name evidence="2" type="ORF">PR202_ga22916</name>
</gene>
<dbReference type="Proteomes" id="UP001054889">
    <property type="component" value="Unassembled WGS sequence"/>
</dbReference>
<name>A0AAV5D4H2_ELECO</name>
<dbReference type="EMBL" id="BQKI01000012">
    <property type="protein sequence ID" value="GJN05298.1"/>
    <property type="molecule type" value="Genomic_DNA"/>
</dbReference>
<dbReference type="PROSITE" id="PS51059">
    <property type="entry name" value="PARP_CATALYTIC"/>
    <property type="match status" value="1"/>
</dbReference>
<dbReference type="Gene3D" id="3.90.228.10">
    <property type="match status" value="1"/>
</dbReference>
<accession>A0AAV5D4H2</accession>
<keyword evidence="3" id="KW-1185">Reference proteome</keyword>